<evidence type="ECO:0000256" key="7">
    <source>
        <dbReference type="ARBA" id="ARBA00024799"/>
    </source>
</evidence>
<dbReference type="PROSITE" id="PS01234">
    <property type="entry name" value="GATB"/>
    <property type="match status" value="1"/>
</dbReference>
<dbReference type="NCBIfam" id="TIGR00133">
    <property type="entry name" value="gatB"/>
    <property type="match status" value="1"/>
</dbReference>
<evidence type="ECO:0000256" key="4">
    <source>
        <dbReference type="ARBA" id="ARBA00022741"/>
    </source>
</evidence>
<dbReference type="InterPro" id="IPR006075">
    <property type="entry name" value="Asn/Gln-tRNA_Trfase_suB/E_cat"/>
</dbReference>
<dbReference type="EMBL" id="MFZH01000039">
    <property type="protein sequence ID" value="OGK17680.1"/>
    <property type="molecule type" value="Genomic_DNA"/>
</dbReference>
<dbReference type="SUPFAM" id="SSF55931">
    <property type="entry name" value="Glutamine synthetase/guanido kinase"/>
    <property type="match status" value="1"/>
</dbReference>
<comment type="catalytic activity">
    <reaction evidence="8 10">
        <text>L-aspartyl-tRNA(Asn) + L-glutamine + ATP + H2O = L-asparaginyl-tRNA(Asn) + L-glutamate + ADP + phosphate + 2 H(+)</text>
        <dbReference type="Rhea" id="RHEA:14513"/>
        <dbReference type="Rhea" id="RHEA-COMP:9674"/>
        <dbReference type="Rhea" id="RHEA-COMP:9677"/>
        <dbReference type="ChEBI" id="CHEBI:15377"/>
        <dbReference type="ChEBI" id="CHEBI:15378"/>
        <dbReference type="ChEBI" id="CHEBI:29985"/>
        <dbReference type="ChEBI" id="CHEBI:30616"/>
        <dbReference type="ChEBI" id="CHEBI:43474"/>
        <dbReference type="ChEBI" id="CHEBI:58359"/>
        <dbReference type="ChEBI" id="CHEBI:78515"/>
        <dbReference type="ChEBI" id="CHEBI:78516"/>
        <dbReference type="ChEBI" id="CHEBI:456216"/>
    </reaction>
</comment>
<evidence type="ECO:0000256" key="3">
    <source>
        <dbReference type="ARBA" id="ARBA00022598"/>
    </source>
</evidence>
<evidence type="ECO:0000256" key="5">
    <source>
        <dbReference type="ARBA" id="ARBA00022840"/>
    </source>
</evidence>
<organism evidence="12 13">
    <name type="scientific">Candidatus Roizmanbacteria bacterium RIFCSPHIGHO2_01_FULL_39_24</name>
    <dbReference type="NCBI Taxonomy" id="1802032"/>
    <lineage>
        <taxon>Bacteria</taxon>
        <taxon>Candidatus Roizmaniibacteriota</taxon>
    </lineage>
</organism>
<dbReference type="HAMAP" id="MF_00121">
    <property type="entry name" value="GatB"/>
    <property type="match status" value="1"/>
</dbReference>
<dbReference type="GO" id="GO:0050566">
    <property type="term" value="F:asparaginyl-tRNA synthase (glutamine-hydrolyzing) activity"/>
    <property type="evidence" value="ECO:0007669"/>
    <property type="project" value="RHEA"/>
</dbReference>
<dbReference type="GO" id="GO:0070681">
    <property type="term" value="P:glutaminyl-tRNAGln biosynthesis via transamidation"/>
    <property type="evidence" value="ECO:0007669"/>
    <property type="project" value="TreeGrafter"/>
</dbReference>
<evidence type="ECO:0000259" key="11">
    <source>
        <dbReference type="SMART" id="SM00845"/>
    </source>
</evidence>
<evidence type="ECO:0000256" key="2">
    <source>
        <dbReference type="ARBA" id="ARBA00011123"/>
    </source>
</evidence>
<dbReference type="InterPro" id="IPR014746">
    <property type="entry name" value="Gln_synth/guanido_kin_cat_dom"/>
</dbReference>
<comment type="similarity">
    <text evidence="1 10">Belongs to the GatB/GatE family. GatB subfamily.</text>
</comment>
<keyword evidence="3 10" id="KW-0436">Ligase</keyword>
<dbReference type="FunFam" id="1.10.10.410:FF:000001">
    <property type="entry name" value="Aspartyl/glutamyl-tRNA(Asn/Gln) amidotransferase subunit B"/>
    <property type="match status" value="1"/>
</dbReference>
<dbReference type="Pfam" id="PF02934">
    <property type="entry name" value="GatB_N"/>
    <property type="match status" value="1"/>
</dbReference>
<evidence type="ECO:0000256" key="9">
    <source>
        <dbReference type="ARBA" id="ARBA00047913"/>
    </source>
</evidence>
<dbReference type="InterPro" id="IPR023168">
    <property type="entry name" value="GatB_Yqey_C_2"/>
</dbReference>
<sequence length="463" mass="51979">MNNYIPVIGLEIHVELSTKSKMFCGCPADWFGKAPNSQTCPVCLGLPGALPVANKQAIKWTIKIAQALECTVPNISKFDRKHYFYPDLSKSFQLSQYDEPIGQHGSFSVHFDSIENKKKFRIRRVHLEEDAGKLIHDGKVSLVDYNRSGVPLVEIVTEPDFHDSSDVKRFLEELQTLIRSLGVSDVNMEEGSMRLEPNISVARRGGEDREIGGGGGEEEKLGGGVELPNYKVEVKNINSFKFVKNAIDYEVTRHIEILEKGETPVQETRGYVEATGKTISQRSKEEAHDYRYFPEPDIPQLEFSEEEKNPPLPELPTAQLEKYVNEHSIKFEDAFIITHDPLLINYFEQLLVILIRQPAEKDLGVVTPAKLASMLVNKRISSQDSPEVSIQKASTATQQVKTDEVALSQSITKVVQENEKAVSDYKSGKETVIMFLVGKVMKEMNGQADPSLVKERLTTALKK</sequence>
<dbReference type="GO" id="GO:0005524">
    <property type="term" value="F:ATP binding"/>
    <property type="evidence" value="ECO:0007669"/>
    <property type="project" value="UniProtKB-KW"/>
</dbReference>
<dbReference type="NCBIfam" id="NF004012">
    <property type="entry name" value="PRK05477.1-2"/>
    <property type="match status" value="1"/>
</dbReference>
<name>A0A1F7GFJ2_9BACT</name>
<keyword evidence="6 10" id="KW-0648">Protein biosynthesis</keyword>
<dbReference type="GO" id="GO:0006412">
    <property type="term" value="P:translation"/>
    <property type="evidence" value="ECO:0007669"/>
    <property type="project" value="UniProtKB-UniRule"/>
</dbReference>
<dbReference type="InterPro" id="IPR017958">
    <property type="entry name" value="Gln-tRNA_amidoTrfase_suB_CS"/>
</dbReference>
<evidence type="ECO:0000256" key="1">
    <source>
        <dbReference type="ARBA" id="ARBA00005306"/>
    </source>
</evidence>
<dbReference type="InterPro" id="IPR003789">
    <property type="entry name" value="Asn/Gln_tRNA_amidoTrase-B-like"/>
</dbReference>
<reference evidence="12 13" key="1">
    <citation type="journal article" date="2016" name="Nat. Commun.">
        <title>Thousands of microbial genomes shed light on interconnected biogeochemical processes in an aquifer system.</title>
        <authorList>
            <person name="Anantharaman K."/>
            <person name="Brown C.T."/>
            <person name="Hug L.A."/>
            <person name="Sharon I."/>
            <person name="Castelle C.J."/>
            <person name="Probst A.J."/>
            <person name="Thomas B.C."/>
            <person name="Singh A."/>
            <person name="Wilkins M.J."/>
            <person name="Karaoz U."/>
            <person name="Brodie E.L."/>
            <person name="Williams K.H."/>
            <person name="Hubbard S.S."/>
            <person name="Banfield J.F."/>
        </authorList>
    </citation>
    <scope>NUCLEOTIDE SEQUENCE [LARGE SCALE GENOMIC DNA]</scope>
</reference>
<comment type="catalytic activity">
    <reaction evidence="9 10">
        <text>L-glutamyl-tRNA(Gln) + L-glutamine + ATP + H2O = L-glutaminyl-tRNA(Gln) + L-glutamate + ADP + phosphate + H(+)</text>
        <dbReference type="Rhea" id="RHEA:17521"/>
        <dbReference type="Rhea" id="RHEA-COMP:9681"/>
        <dbReference type="Rhea" id="RHEA-COMP:9684"/>
        <dbReference type="ChEBI" id="CHEBI:15377"/>
        <dbReference type="ChEBI" id="CHEBI:15378"/>
        <dbReference type="ChEBI" id="CHEBI:29985"/>
        <dbReference type="ChEBI" id="CHEBI:30616"/>
        <dbReference type="ChEBI" id="CHEBI:43474"/>
        <dbReference type="ChEBI" id="CHEBI:58359"/>
        <dbReference type="ChEBI" id="CHEBI:78520"/>
        <dbReference type="ChEBI" id="CHEBI:78521"/>
        <dbReference type="ChEBI" id="CHEBI:456216"/>
    </reaction>
</comment>
<dbReference type="PANTHER" id="PTHR11659:SF0">
    <property type="entry name" value="GLUTAMYL-TRNA(GLN) AMIDOTRANSFERASE SUBUNIT B, MITOCHONDRIAL"/>
    <property type="match status" value="1"/>
</dbReference>
<evidence type="ECO:0000256" key="6">
    <source>
        <dbReference type="ARBA" id="ARBA00022917"/>
    </source>
</evidence>
<evidence type="ECO:0000256" key="10">
    <source>
        <dbReference type="HAMAP-Rule" id="MF_00121"/>
    </source>
</evidence>
<dbReference type="AlphaFoldDB" id="A0A1F7GFJ2"/>
<dbReference type="InterPro" id="IPR004413">
    <property type="entry name" value="GatB"/>
</dbReference>
<comment type="caution">
    <text evidence="12">The sequence shown here is derived from an EMBL/GenBank/DDBJ whole genome shotgun (WGS) entry which is preliminary data.</text>
</comment>
<gene>
    <name evidence="10" type="primary">gatB</name>
    <name evidence="12" type="ORF">A2799_04525</name>
</gene>
<protein>
    <recommendedName>
        <fullName evidence="10">Aspartyl/glutamyl-tRNA(Asn/Gln) amidotransferase subunit B</fullName>
        <shortName evidence="10">Asp/Glu-ADT subunit B</shortName>
        <ecNumber evidence="10">6.3.5.-</ecNumber>
    </recommendedName>
</protein>
<comment type="function">
    <text evidence="7 10">Allows the formation of correctly charged Asn-tRNA(Asn) or Gln-tRNA(Gln) through the transamidation of misacylated Asp-tRNA(Asn) or Glu-tRNA(Gln) in organisms which lack either or both of asparaginyl-tRNA or glutaminyl-tRNA synthetases. The reaction takes place in the presence of glutamine and ATP through an activated phospho-Asp-tRNA(Asn) or phospho-Glu-tRNA(Gln).</text>
</comment>
<dbReference type="GO" id="GO:0050567">
    <property type="term" value="F:glutaminyl-tRNA synthase (glutamine-hydrolyzing) activity"/>
    <property type="evidence" value="ECO:0007669"/>
    <property type="project" value="UniProtKB-UniRule"/>
</dbReference>
<proteinExistence type="inferred from homology"/>
<dbReference type="EC" id="6.3.5.-" evidence="10"/>
<dbReference type="InterPro" id="IPR018027">
    <property type="entry name" value="Asn/Gln_amidotransferase"/>
</dbReference>
<dbReference type="InterPro" id="IPR017959">
    <property type="entry name" value="Asn/Gln-tRNA_amidoTrfase_suB/E"/>
</dbReference>
<evidence type="ECO:0000313" key="12">
    <source>
        <dbReference type="EMBL" id="OGK17680.1"/>
    </source>
</evidence>
<dbReference type="Gene3D" id="1.10.10.410">
    <property type="match status" value="1"/>
</dbReference>
<dbReference type="Proteomes" id="UP000176850">
    <property type="component" value="Unassembled WGS sequence"/>
</dbReference>
<evidence type="ECO:0000256" key="8">
    <source>
        <dbReference type="ARBA" id="ARBA00047380"/>
    </source>
</evidence>
<accession>A0A1F7GFJ2</accession>
<dbReference type="PANTHER" id="PTHR11659">
    <property type="entry name" value="GLUTAMYL-TRNA GLN AMIDOTRANSFERASE SUBUNIT B MITOCHONDRIAL AND PROKARYOTIC PET112-RELATED"/>
    <property type="match status" value="1"/>
</dbReference>
<evidence type="ECO:0000313" key="13">
    <source>
        <dbReference type="Proteomes" id="UP000176850"/>
    </source>
</evidence>
<keyword evidence="5 10" id="KW-0067">ATP-binding</keyword>
<comment type="subunit">
    <text evidence="2 10">Heterotrimer of A, B and C subunits.</text>
</comment>
<dbReference type="SMART" id="SM00845">
    <property type="entry name" value="GatB_Yqey"/>
    <property type="match status" value="1"/>
</dbReference>
<feature type="domain" description="Asn/Gln amidotransferase" evidence="11">
    <location>
        <begin position="345"/>
        <end position="461"/>
    </location>
</feature>
<dbReference type="Pfam" id="PF02637">
    <property type="entry name" value="GatB_Yqey"/>
    <property type="match status" value="1"/>
</dbReference>
<keyword evidence="4 10" id="KW-0547">Nucleotide-binding</keyword>
<dbReference type="SUPFAM" id="SSF89095">
    <property type="entry name" value="GatB/YqeY motif"/>
    <property type="match status" value="2"/>
</dbReference>